<dbReference type="RefSeq" id="YP_010672028.1">
    <property type="nucleotide sequence ID" value="NC_070974.1"/>
</dbReference>
<dbReference type="KEGG" id="vg:77948298"/>
<organism evidence="1 2">
    <name type="scientific">Salmonella phage SE131</name>
    <dbReference type="NCBI Taxonomy" id="2081631"/>
    <lineage>
        <taxon>Viruses</taxon>
        <taxon>Duplodnaviria</taxon>
        <taxon>Heunggongvirae</taxon>
        <taxon>Uroviricota</taxon>
        <taxon>Caudoviricetes</taxon>
        <taxon>Grimontviridae</taxon>
        <taxon>Moazamivirus</taxon>
        <taxon>Moazamivirus SE131</taxon>
    </lineage>
</organism>
<proteinExistence type="predicted"/>
<evidence type="ECO:0000313" key="1">
    <source>
        <dbReference type="EMBL" id="AVJ48179.1"/>
    </source>
</evidence>
<keyword evidence="2" id="KW-1185">Reference proteome</keyword>
<name>A0A2P1CAD5_9CAUD</name>
<dbReference type="Proteomes" id="UP000240649">
    <property type="component" value="Segment"/>
</dbReference>
<accession>A0A2P1CAD5</accession>
<evidence type="ECO:0000313" key="2">
    <source>
        <dbReference type="Proteomes" id="UP000240649"/>
    </source>
</evidence>
<sequence>MALSDDFGMYYCSTYVGYRDPEHGLLPFQIEAVTHDNNVMNLRAMSASDRETLGFSDDALDALVFHGTVRYPNGNYENRSVPHTDEKLVLELPDSRYIKWRNRYYWVSYRANRSTKKGLTSRRVCGMPVFDWDTIAEFFSERKYPEVSGNVFLKTDDDLRYKDVYIGKFVGEGIELFPEAAHLLRSVSQEYPECQTVVSTS</sequence>
<dbReference type="GeneID" id="77948298"/>
<dbReference type="EMBL" id="MG873442">
    <property type="protein sequence ID" value="AVJ48179.1"/>
    <property type="molecule type" value="Genomic_DNA"/>
</dbReference>
<protein>
    <submittedName>
        <fullName evidence="1">Uncharacterized protein</fullName>
    </submittedName>
</protein>
<reference evidence="1 2" key="1">
    <citation type="submission" date="2018-01" db="EMBL/GenBank/DDBJ databases">
        <title>Draft Genome Sequence of Salmonella Enteritidis Phage SE131.</title>
        <authorList>
            <person name="Kim Y."/>
            <person name="Han B.K."/>
            <person name="Kim H."/>
            <person name="Kim D."/>
        </authorList>
    </citation>
    <scope>NUCLEOTIDE SEQUENCE [LARGE SCALE GENOMIC DNA]</scope>
</reference>